<keyword evidence="5" id="KW-0067">ATP-binding</keyword>
<evidence type="ECO:0000256" key="5">
    <source>
        <dbReference type="HAMAP-Rule" id="MF_00200"/>
    </source>
</evidence>
<feature type="active site" description="Tele-AMP-histidine intermediate" evidence="5">
    <location>
        <position position="347"/>
    </location>
</feature>
<comment type="function">
    <text evidence="5">Catalyzes the conversion of 3'-phosphate to a 2',3'-cyclic phosphodiester at the end of RNA. The mechanism of action of the enzyme occurs in 3 steps: (A) adenylation of the enzyme by ATP; (B) transfer of adenylate to an RNA-N3'P to produce RNA-N3'PP5'A; (C) and attack of the adjacent 2'-hydroxyl on the 3'-phosphorus in the diester linkage to produce the cyclic end product. The biological role of this enzyme is unknown but it is likely to function in some aspects of cellular RNA processing.</text>
</comment>
<dbReference type="Proteomes" id="UP000273828">
    <property type="component" value="Unassembled WGS sequence"/>
</dbReference>
<comment type="caution">
    <text evidence="9">The sequence shown here is derived from an EMBL/GenBank/DDBJ whole genome shotgun (WGS) entry which is preliminary data.</text>
</comment>
<protein>
    <recommendedName>
        <fullName evidence="2 5">RNA 3'-terminal phosphate cyclase</fullName>
        <shortName evidence="5">RNA cyclase</shortName>
        <shortName evidence="5">RNA-3'-phosphate cyclase</shortName>
        <ecNumber evidence="5">6.5.1.4</ecNumber>
    </recommendedName>
</protein>
<feature type="domain" description="RNA 3'-terminal phosphate cyclase" evidence="7">
    <location>
        <begin position="12"/>
        <end position="358"/>
    </location>
</feature>
<evidence type="ECO:0000256" key="6">
    <source>
        <dbReference type="SAM" id="MobiDB-lite"/>
    </source>
</evidence>
<dbReference type="InterPro" id="IPR013792">
    <property type="entry name" value="RNA3'P_cycl/enolpyr_Trfase_a/b"/>
</dbReference>
<comment type="similarity">
    <text evidence="1 5">Belongs to the RNA 3'-terminal cyclase family. Type 1 subfamily.</text>
</comment>
<keyword evidence="3 5" id="KW-0436">Ligase</keyword>
<dbReference type="PANTHER" id="PTHR11096:SF0">
    <property type="entry name" value="RNA 3'-TERMINAL PHOSPHATE CYCLASE"/>
    <property type="match status" value="1"/>
</dbReference>
<dbReference type="SUPFAM" id="SSF55205">
    <property type="entry name" value="EPT/RTPC-like"/>
    <property type="match status" value="1"/>
</dbReference>
<dbReference type="InterPro" id="IPR036553">
    <property type="entry name" value="RPTC_insert"/>
</dbReference>
<dbReference type="RefSeq" id="WP_124176758.1">
    <property type="nucleotide sequence ID" value="NZ_REFY01000001.1"/>
</dbReference>
<dbReference type="InterPro" id="IPR000228">
    <property type="entry name" value="RNA3'_term_phos_cyc"/>
</dbReference>
<dbReference type="SUPFAM" id="SSF52913">
    <property type="entry name" value="RNA 3'-terminal phosphate cyclase, RPTC, insert domain"/>
    <property type="match status" value="1"/>
</dbReference>
<dbReference type="Gene3D" id="3.30.360.20">
    <property type="entry name" value="RNA 3'-terminal phosphate cyclase, insert domain"/>
    <property type="match status" value="1"/>
</dbReference>
<keyword evidence="4 5" id="KW-0547">Nucleotide-binding</keyword>
<feature type="domain" description="RNA 3'-terminal phosphate cyclase insert" evidence="8">
    <location>
        <begin position="203"/>
        <end position="314"/>
    </location>
</feature>
<feature type="binding site" evidence="5">
    <location>
        <position position="124"/>
    </location>
    <ligand>
        <name>ATP</name>
        <dbReference type="ChEBI" id="CHEBI:30616"/>
    </ligand>
</feature>
<dbReference type="Gene3D" id="3.65.10.20">
    <property type="entry name" value="RNA 3'-terminal phosphate cyclase domain"/>
    <property type="match status" value="1"/>
</dbReference>
<feature type="region of interest" description="Disordered" evidence="6">
    <location>
        <begin position="70"/>
        <end position="107"/>
    </location>
</feature>
<comment type="catalytic activity">
    <reaction evidence="5">
        <text>a 3'-end 3'-phospho-ribonucleotide-RNA + ATP = a 3'-end 2',3'-cyclophospho-ribonucleotide-RNA + AMP + diphosphate</text>
        <dbReference type="Rhea" id="RHEA:23976"/>
        <dbReference type="Rhea" id="RHEA-COMP:10463"/>
        <dbReference type="Rhea" id="RHEA-COMP:10464"/>
        <dbReference type="ChEBI" id="CHEBI:30616"/>
        <dbReference type="ChEBI" id="CHEBI:33019"/>
        <dbReference type="ChEBI" id="CHEBI:83062"/>
        <dbReference type="ChEBI" id="CHEBI:83064"/>
        <dbReference type="ChEBI" id="CHEBI:456215"/>
        <dbReference type="EC" id="6.5.1.4"/>
    </reaction>
</comment>
<comment type="subcellular location">
    <subcellularLocation>
        <location evidence="5">Cytoplasm</location>
    </subcellularLocation>
</comment>
<dbReference type="AlphaFoldDB" id="A0A3N6LVS5"/>
<dbReference type="PIRSF" id="PIRSF005378">
    <property type="entry name" value="RNA3'_term_phos_cycl_euk"/>
    <property type="match status" value="1"/>
</dbReference>
<organism evidence="9 10">
    <name type="scientific">Natrarchaeobius halalkaliphilus</name>
    <dbReference type="NCBI Taxonomy" id="1679091"/>
    <lineage>
        <taxon>Archaea</taxon>
        <taxon>Methanobacteriati</taxon>
        <taxon>Methanobacteriota</taxon>
        <taxon>Stenosarchaea group</taxon>
        <taxon>Halobacteria</taxon>
        <taxon>Halobacteriales</taxon>
        <taxon>Natrialbaceae</taxon>
        <taxon>Natrarchaeobius</taxon>
    </lineage>
</organism>
<evidence type="ECO:0000256" key="3">
    <source>
        <dbReference type="ARBA" id="ARBA00022598"/>
    </source>
</evidence>
<dbReference type="HAMAP" id="MF_00200">
    <property type="entry name" value="RTC"/>
    <property type="match status" value="1"/>
</dbReference>
<dbReference type="GO" id="GO:0003963">
    <property type="term" value="F:RNA-3'-phosphate cyclase activity"/>
    <property type="evidence" value="ECO:0007669"/>
    <property type="project" value="UniProtKB-UniRule"/>
</dbReference>
<dbReference type="OrthoDB" id="7994at2157"/>
<feature type="compositionally biased region" description="Basic and acidic residues" evidence="6">
    <location>
        <begin position="88"/>
        <end position="103"/>
    </location>
</feature>
<name>A0A3N6LVS5_9EURY</name>
<evidence type="ECO:0000256" key="2">
    <source>
        <dbReference type="ARBA" id="ARBA00021428"/>
    </source>
</evidence>
<accession>A0A3N6LVS5</accession>
<feature type="binding site" evidence="5">
    <location>
        <begin position="323"/>
        <end position="327"/>
    </location>
    <ligand>
        <name>ATP</name>
        <dbReference type="ChEBI" id="CHEBI:30616"/>
    </ligand>
</feature>
<dbReference type="NCBIfam" id="NF003246">
    <property type="entry name" value="PRK04204.1-2"/>
    <property type="match status" value="1"/>
</dbReference>
<proteinExistence type="inferred from homology"/>
<dbReference type="GO" id="GO:0005737">
    <property type="term" value="C:cytoplasm"/>
    <property type="evidence" value="ECO:0007669"/>
    <property type="project" value="UniProtKB-SubCell"/>
</dbReference>
<evidence type="ECO:0000259" key="7">
    <source>
        <dbReference type="Pfam" id="PF01137"/>
    </source>
</evidence>
<dbReference type="Pfam" id="PF05189">
    <property type="entry name" value="RTC_insert"/>
    <property type="match status" value="1"/>
</dbReference>
<dbReference type="Pfam" id="PF01137">
    <property type="entry name" value="RTC"/>
    <property type="match status" value="1"/>
</dbReference>
<gene>
    <name evidence="5" type="primary">rtcA</name>
    <name evidence="9" type="ORF">EA462_01240</name>
</gene>
<keyword evidence="10" id="KW-1185">Reference proteome</keyword>
<evidence type="ECO:0000259" key="8">
    <source>
        <dbReference type="Pfam" id="PF05189"/>
    </source>
</evidence>
<dbReference type="InterPro" id="IPR013791">
    <property type="entry name" value="RNA3'-term_phos_cycl_insert"/>
</dbReference>
<dbReference type="InterPro" id="IPR017770">
    <property type="entry name" value="RNA3'_term_phos_cyc_type_1"/>
</dbReference>
<sequence length="380" mass="40080">MTPVHRLDGSNAGGQFLRTALGLSVVRNESIRIENVRGDRSTPGLRHQHLAVLETIAEICDADVSGDGVGSETIEFDPDLPTNGRRGGRSDRSSPRRTDRRGSLDGGDYAVDIGTAGSITLLFDALVPLASVLESPLSVTVSGGTDVKWSPPIDYTRYVKLPLLRTFGLSVACEVDRRGFYPDGGGRATLHLGPSRFDRIELLERGPLEGIRLYSTEAATLSDRDVAHRQAEGALERLESNLGAAVDADRDGDGSVLEPIERRETTAGSDCPGTAIVLRLDYATGAVGFGALGERGTPAERVGELAADAALRHLTGAAPVDRHLADQLLVVLAIAGGRIRIPSGTDHVKASCDLLEAVGGAVEREQDGRGTVVSVTPLDG</sequence>
<evidence type="ECO:0000256" key="1">
    <source>
        <dbReference type="ARBA" id="ARBA00009206"/>
    </source>
</evidence>
<keyword evidence="5" id="KW-0963">Cytoplasm</keyword>
<dbReference type="GO" id="GO:0006396">
    <property type="term" value="P:RNA processing"/>
    <property type="evidence" value="ECO:0007669"/>
    <property type="project" value="InterPro"/>
</dbReference>
<evidence type="ECO:0000256" key="4">
    <source>
        <dbReference type="ARBA" id="ARBA00022741"/>
    </source>
</evidence>
<dbReference type="InterPro" id="IPR023797">
    <property type="entry name" value="RNA3'_phos_cyclase_dom"/>
</dbReference>
<dbReference type="GO" id="GO:0005524">
    <property type="term" value="F:ATP binding"/>
    <property type="evidence" value="ECO:0007669"/>
    <property type="project" value="UniProtKB-KW"/>
</dbReference>
<dbReference type="EMBL" id="REFY01000001">
    <property type="protein sequence ID" value="RQG92877.1"/>
    <property type="molecule type" value="Genomic_DNA"/>
</dbReference>
<dbReference type="EC" id="6.5.1.4" evidence="5"/>
<dbReference type="PANTHER" id="PTHR11096">
    <property type="entry name" value="RNA 3' TERMINAL PHOSPHATE CYCLASE"/>
    <property type="match status" value="1"/>
</dbReference>
<evidence type="ECO:0000313" key="10">
    <source>
        <dbReference type="Proteomes" id="UP000273828"/>
    </source>
</evidence>
<evidence type="ECO:0000313" key="9">
    <source>
        <dbReference type="EMBL" id="RQG92877.1"/>
    </source>
</evidence>
<dbReference type="InterPro" id="IPR037136">
    <property type="entry name" value="RNA3'_phos_cyclase_dom_sf"/>
</dbReference>
<reference evidence="9 10" key="1">
    <citation type="submission" date="2018-10" db="EMBL/GenBank/DDBJ databases">
        <title>Natrarchaeobius chitinivorans gen. nov., sp. nov., and Natrarchaeobius haloalkaliphilus sp. nov., alkaliphilic, chitin-utilizing haloarchaea from hypersaline alkaline lakes.</title>
        <authorList>
            <person name="Sorokin D.Y."/>
            <person name="Elcheninov A.G."/>
            <person name="Kostrikina N.A."/>
            <person name="Bale N.J."/>
            <person name="Sinninghe Damste J.S."/>
            <person name="Khijniak T.V."/>
            <person name="Kublanov I.V."/>
            <person name="Toshchakov S.V."/>
        </authorList>
    </citation>
    <scope>NUCLEOTIDE SEQUENCE [LARGE SCALE GENOMIC DNA]</scope>
    <source>
        <strain evidence="9 10">AArcht-Sl</strain>
    </source>
</reference>